<feature type="transmembrane region" description="Helical" evidence="1">
    <location>
        <begin position="65"/>
        <end position="86"/>
    </location>
</feature>
<dbReference type="Proteomes" id="UP000234505">
    <property type="component" value="Unassembled WGS sequence"/>
</dbReference>
<reference evidence="2 3" key="2">
    <citation type="submission" date="2018-01" db="EMBL/GenBank/DDBJ databases">
        <title>Genomic study of Klebsiella pneumoniae.</title>
        <authorList>
            <person name="Yang Y."/>
            <person name="Bicalho R."/>
        </authorList>
    </citation>
    <scope>NUCLEOTIDE SEQUENCE [LARGE SCALE GENOMIC DNA]</scope>
    <source>
        <strain evidence="2 3">A11</strain>
    </source>
</reference>
<sequence length="192" mass="21715">MWHYSTREIETVGEDNSLKSEGCINGRKAVNSAYDKPAVFYGCFLVEIGNGADRKKKKGRISDSTLWLVSNAGIIALAYSDSLAFLRCRRLISPLIEATTKPAVLSPSSFTFSSSPINSKGTLETICCDLLFLEPVAMSMFPFDWWHSVYAKRKHNQHLKVAFTLFYGECMPPIEVMHKWQRPGVREHYRGV</sequence>
<accession>A0A2J4R631</accession>
<keyword evidence="1" id="KW-1133">Transmembrane helix</keyword>
<dbReference type="AlphaFoldDB" id="A0A2J4R631"/>
<proteinExistence type="predicted"/>
<organism evidence="2 3">
    <name type="scientific">Klebsiella michiganensis</name>
    <dbReference type="NCBI Taxonomy" id="1134687"/>
    <lineage>
        <taxon>Bacteria</taxon>
        <taxon>Pseudomonadati</taxon>
        <taxon>Pseudomonadota</taxon>
        <taxon>Gammaproteobacteria</taxon>
        <taxon>Enterobacterales</taxon>
        <taxon>Enterobacteriaceae</taxon>
        <taxon>Klebsiella/Raoultella group</taxon>
        <taxon>Klebsiella</taxon>
    </lineage>
</organism>
<evidence type="ECO:0000256" key="1">
    <source>
        <dbReference type="SAM" id="Phobius"/>
    </source>
</evidence>
<evidence type="ECO:0000313" key="3">
    <source>
        <dbReference type="Proteomes" id="UP000234505"/>
    </source>
</evidence>
<keyword evidence="1" id="KW-0472">Membrane</keyword>
<name>A0A2J4R631_9ENTR</name>
<gene>
    <name evidence="2" type="ORF">CWN50_14880</name>
</gene>
<reference evidence="2 3" key="1">
    <citation type="submission" date="2017-11" db="EMBL/GenBank/DDBJ databases">
        <authorList>
            <person name="Han C.G."/>
        </authorList>
    </citation>
    <scope>NUCLEOTIDE SEQUENCE [LARGE SCALE GENOMIC DNA]</scope>
    <source>
        <strain evidence="2 3">A11</strain>
    </source>
</reference>
<keyword evidence="1" id="KW-0812">Transmembrane</keyword>
<comment type="caution">
    <text evidence="2">The sequence shown here is derived from an EMBL/GenBank/DDBJ whole genome shotgun (WGS) entry which is preliminary data.</text>
</comment>
<protein>
    <submittedName>
        <fullName evidence="2">Uncharacterized protein</fullName>
    </submittedName>
</protein>
<dbReference type="EMBL" id="PIDS01000469">
    <property type="protein sequence ID" value="PLL38792.1"/>
    <property type="molecule type" value="Genomic_DNA"/>
</dbReference>
<evidence type="ECO:0000313" key="2">
    <source>
        <dbReference type="EMBL" id="PLL38792.1"/>
    </source>
</evidence>